<feature type="active site" evidence="3">
    <location>
        <position position="303"/>
    </location>
</feature>
<dbReference type="InterPro" id="IPR001461">
    <property type="entry name" value="Aspartic_peptidase_A1"/>
</dbReference>
<feature type="active site" evidence="3">
    <location>
        <position position="465"/>
    </location>
</feature>
<keyword evidence="7" id="KW-1185">Reference proteome</keyword>
<dbReference type="Proteomes" id="UP000613580">
    <property type="component" value="Unassembled WGS sequence"/>
</dbReference>
<dbReference type="InterPro" id="IPR021109">
    <property type="entry name" value="Peptidase_aspartic_dom_sf"/>
</dbReference>
<evidence type="ECO:0000259" key="5">
    <source>
        <dbReference type="PROSITE" id="PS51767"/>
    </source>
</evidence>
<dbReference type="PRINTS" id="PR00792">
    <property type="entry name" value="PEPSIN"/>
</dbReference>
<organism evidence="6 7">
    <name type="scientific">Mycena chlorophos</name>
    <name type="common">Agaric fungus</name>
    <name type="synonym">Agaricus chlorophos</name>
    <dbReference type="NCBI Taxonomy" id="658473"/>
    <lineage>
        <taxon>Eukaryota</taxon>
        <taxon>Fungi</taxon>
        <taxon>Dikarya</taxon>
        <taxon>Basidiomycota</taxon>
        <taxon>Agaricomycotina</taxon>
        <taxon>Agaricomycetes</taxon>
        <taxon>Agaricomycetidae</taxon>
        <taxon>Agaricales</taxon>
        <taxon>Marasmiineae</taxon>
        <taxon>Mycenaceae</taxon>
        <taxon>Mycena</taxon>
    </lineage>
</organism>
<dbReference type="SUPFAM" id="SSF50630">
    <property type="entry name" value="Acid proteases"/>
    <property type="match status" value="1"/>
</dbReference>
<sequence>MSTPHLLRLRAGNRDLWIDAVDGVVENLVVHELVYATAQQLFLRGKFDAPSHPSLLYDYACGSLLSKASQIPQCGDHIPIIAEWFKLLKREALKRDGTLIGIMAWSNTVGTTIRDIASVVFLGNTQPPWMIGVTEAEDRHAHPLWKRSEAAIPGTRSPDNHKRPFTWTVEGRMRPTNAIASPHSPVLSWRSPSFPPLHPRSTSIRFDKMVRIAITASFVAAVLGVASALSLDARAPVTVKASLKKISTVTDSKNIVARDAARLNGYFKKNSLESRQDESAINEIFSYIAETTVGSQTFNLIVDTGSSNTWVGADTKFKAGSTGKSTGKSVSVSYGSGEFSGTEYTDSVALGDVGVSSQSIGVASSSSGFDGVDGIIGFGPEDLTEDTVSGSSEIPTFMQNLVSQGVISENEASNGVLTLGGVDDSLYSGDISYTTRTGDYWGVSVSNFKFGSTTLSSSSAQGIVDTGTTLIYIPTAAYNKFLSASGGKLDNESGLVKFTKKPTSNFTFTVGGTTYTLTPSQYLIAEDQYENWGISGSDYYTTIGDGGSEAPNTILGMSFLEFYYSVFDTTNNRVGLAPAA</sequence>
<keyword evidence="2 4" id="KW-0064">Aspartyl protease</keyword>
<dbReference type="PROSITE" id="PS51767">
    <property type="entry name" value="PEPTIDASE_A1"/>
    <property type="match status" value="1"/>
</dbReference>
<keyword evidence="4 6" id="KW-0645">Protease</keyword>
<dbReference type="InterPro" id="IPR001969">
    <property type="entry name" value="Aspartic_peptidase_AS"/>
</dbReference>
<reference evidence="6" key="1">
    <citation type="submission" date="2020-05" db="EMBL/GenBank/DDBJ databases">
        <title>Mycena genomes resolve the evolution of fungal bioluminescence.</title>
        <authorList>
            <person name="Tsai I.J."/>
        </authorList>
    </citation>
    <scope>NUCLEOTIDE SEQUENCE</scope>
    <source>
        <strain evidence="6">110903Hualien_Pintung</strain>
    </source>
</reference>
<proteinExistence type="inferred from homology"/>
<evidence type="ECO:0000256" key="2">
    <source>
        <dbReference type="ARBA" id="ARBA00022750"/>
    </source>
</evidence>
<dbReference type="AlphaFoldDB" id="A0A8H6TGR8"/>
<name>A0A8H6TGR8_MYCCL</name>
<dbReference type="PANTHER" id="PTHR47966:SF51">
    <property type="entry name" value="BETA-SITE APP-CLEAVING ENZYME, ISOFORM A-RELATED"/>
    <property type="match status" value="1"/>
</dbReference>
<dbReference type="CDD" id="cd05471">
    <property type="entry name" value="pepsin_like"/>
    <property type="match status" value="1"/>
</dbReference>
<dbReference type="Pfam" id="PF00026">
    <property type="entry name" value="Asp"/>
    <property type="match status" value="1"/>
</dbReference>
<feature type="domain" description="Peptidase A1" evidence="5">
    <location>
        <begin position="287"/>
        <end position="577"/>
    </location>
</feature>
<dbReference type="EMBL" id="JACAZE010000005">
    <property type="protein sequence ID" value="KAF7317235.1"/>
    <property type="molecule type" value="Genomic_DNA"/>
</dbReference>
<comment type="similarity">
    <text evidence="1 4">Belongs to the peptidase A1 family.</text>
</comment>
<evidence type="ECO:0000256" key="3">
    <source>
        <dbReference type="PIRSR" id="PIRSR601461-1"/>
    </source>
</evidence>
<keyword evidence="4" id="KW-0378">Hydrolase</keyword>
<evidence type="ECO:0000256" key="1">
    <source>
        <dbReference type="ARBA" id="ARBA00007447"/>
    </source>
</evidence>
<dbReference type="PROSITE" id="PS00141">
    <property type="entry name" value="ASP_PROTEASE"/>
    <property type="match status" value="2"/>
</dbReference>
<evidence type="ECO:0000313" key="6">
    <source>
        <dbReference type="EMBL" id="KAF7317235.1"/>
    </source>
</evidence>
<accession>A0A8H6TGR8</accession>
<dbReference type="OrthoDB" id="660550at2759"/>
<dbReference type="Gene3D" id="2.40.70.10">
    <property type="entry name" value="Acid Proteases"/>
    <property type="match status" value="2"/>
</dbReference>
<evidence type="ECO:0000313" key="7">
    <source>
        <dbReference type="Proteomes" id="UP000613580"/>
    </source>
</evidence>
<gene>
    <name evidence="6" type="ORF">HMN09_00458600</name>
</gene>
<comment type="caution">
    <text evidence="6">The sequence shown here is derived from an EMBL/GenBank/DDBJ whole genome shotgun (WGS) entry which is preliminary data.</text>
</comment>
<protein>
    <submittedName>
        <fullName evidence="6">Aspartic protease</fullName>
    </submittedName>
</protein>
<evidence type="ECO:0000256" key="4">
    <source>
        <dbReference type="RuleBase" id="RU000454"/>
    </source>
</evidence>
<dbReference type="GO" id="GO:0006508">
    <property type="term" value="P:proteolysis"/>
    <property type="evidence" value="ECO:0007669"/>
    <property type="project" value="UniProtKB-KW"/>
</dbReference>
<dbReference type="GO" id="GO:0004190">
    <property type="term" value="F:aspartic-type endopeptidase activity"/>
    <property type="evidence" value="ECO:0007669"/>
    <property type="project" value="UniProtKB-KW"/>
</dbReference>
<dbReference type="InterPro" id="IPR034164">
    <property type="entry name" value="Pepsin-like_dom"/>
</dbReference>
<dbReference type="PANTHER" id="PTHR47966">
    <property type="entry name" value="BETA-SITE APP-CLEAVING ENZYME, ISOFORM A-RELATED"/>
    <property type="match status" value="1"/>
</dbReference>
<dbReference type="InterPro" id="IPR033121">
    <property type="entry name" value="PEPTIDASE_A1"/>
</dbReference>